<dbReference type="EMBL" id="CP001359">
    <property type="protein sequence ID" value="ACL64493.1"/>
    <property type="molecule type" value="Genomic_DNA"/>
</dbReference>
<dbReference type="KEGG" id="acp:A2cp1_1148"/>
<organism evidence="1 2">
    <name type="scientific">Anaeromyxobacter dehalogenans (strain ATCC BAA-258 / DSM 21875 / 2CP-1)</name>
    <dbReference type="NCBI Taxonomy" id="455488"/>
    <lineage>
        <taxon>Bacteria</taxon>
        <taxon>Pseudomonadati</taxon>
        <taxon>Myxococcota</taxon>
        <taxon>Myxococcia</taxon>
        <taxon>Myxococcales</taxon>
        <taxon>Cystobacterineae</taxon>
        <taxon>Anaeromyxobacteraceae</taxon>
        <taxon>Anaeromyxobacter</taxon>
    </lineage>
</organism>
<dbReference type="Proteomes" id="UP000007089">
    <property type="component" value="Chromosome"/>
</dbReference>
<accession>B8JFQ5</accession>
<proteinExistence type="predicted"/>
<keyword evidence="2" id="KW-1185">Reference proteome</keyword>
<gene>
    <name evidence="1" type="ordered locus">A2cp1_1148</name>
</gene>
<evidence type="ECO:0000313" key="1">
    <source>
        <dbReference type="EMBL" id="ACL64493.1"/>
    </source>
</evidence>
<evidence type="ECO:0000313" key="2">
    <source>
        <dbReference type="Proteomes" id="UP000007089"/>
    </source>
</evidence>
<reference evidence="1" key="1">
    <citation type="submission" date="2009-01" db="EMBL/GenBank/DDBJ databases">
        <title>Complete sequence of Anaeromyxobacter dehalogenans 2CP-1.</title>
        <authorList>
            <consortium name="US DOE Joint Genome Institute"/>
            <person name="Lucas S."/>
            <person name="Copeland A."/>
            <person name="Lapidus A."/>
            <person name="Glavina del Rio T."/>
            <person name="Dalin E."/>
            <person name="Tice H."/>
            <person name="Bruce D."/>
            <person name="Goodwin L."/>
            <person name="Pitluck S."/>
            <person name="Saunders E."/>
            <person name="Brettin T."/>
            <person name="Detter J.C."/>
            <person name="Han C."/>
            <person name="Larimer F."/>
            <person name="Land M."/>
            <person name="Hauser L."/>
            <person name="Kyrpides N."/>
            <person name="Ovchinnikova G."/>
            <person name="Beliaev A.S."/>
            <person name="Richardson P."/>
        </authorList>
    </citation>
    <scope>NUCLEOTIDE SEQUENCE</scope>
    <source>
        <strain evidence="1">2CP-1</strain>
    </source>
</reference>
<dbReference type="HOGENOM" id="CLU_1329675_0_0_7"/>
<name>B8JFQ5_ANAD2</name>
<evidence type="ECO:0008006" key="3">
    <source>
        <dbReference type="Google" id="ProtNLM"/>
    </source>
</evidence>
<sequence>MGQLLLAIGLCVAGSARADVKELYTVVGYEPAVSRYDLPASGSGSATALTGTFDLSGYYGLTNTWHVGGRIRGSISSDVHLADVWVNMPDGSVSSGDVYLDHRSVGIGALALYRLDTGLHLAPLLEVEAGFTSHQYRRIAHVPTGVAYIIPLSEVSETVFHGAAAVLAEYRFGNRWIAAGGAGVQVEPGARVPWSVNLPLRVGVIW</sequence>
<protein>
    <recommendedName>
        <fullName evidence="3">Outer membrane protein beta-barrel domain-containing protein</fullName>
    </recommendedName>
</protein>
<dbReference type="RefSeq" id="WP_012632485.1">
    <property type="nucleotide sequence ID" value="NC_011891.1"/>
</dbReference>
<dbReference type="AlphaFoldDB" id="B8JFQ5"/>